<feature type="chain" id="PRO_5028863681" evidence="3">
    <location>
        <begin position="18"/>
        <end position="296"/>
    </location>
</feature>
<dbReference type="PANTHER" id="PTHR35841">
    <property type="entry name" value="PHOSPHONATES-BINDING PERIPLASMIC PROTEIN"/>
    <property type="match status" value="1"/>
</dbReference>
<keyword evidence="2 3" id="KW-0732">Signal</keyword>
<dbReference type="PANTHER" id="PTHR35841:SF1">
    <property type="entry name" value="PHOSPHONATES-BINDING PERIPLASMIC PROTEIN"/>
    <property type="match status" value="1"/>
</dbReference>
<dbReference type="GO" id="GO:0043190">
    <property type="term" value="C:ATP-binding cassette (ABC) transporter complex"/>
    <property type="evidence" value="ECO:0007669"/>
    <property type="project" value="InterPro"/>
</dbReference>
<dbReference type="SUPFAM" id="SSF53850">
    <property type="entry name" value="Periplasmic binding protein-like II"/>
    <property type="match status" value="1"/>
</dbReference>
<feature type="signal peptide" evidence="3">
    <location>
        <begin position="1"/>
        <end position="17"/>
    </location>
</feature>
<evidence type="ECO:0000313" key="5">
    <source>
        <dbReference type="Proteomes" id="UP000480266"/>
    </source>
</evidence>
<dbReference type="EMBL" id="JAAMRR010000941">
    <property type="protein sequence ID" value="NGX97128.1"/>
    <property type="molecule type" value="Genomic_DNA"/>
</dbReference>
<comment type="caution">
    <text evidence="4">The sequence shown here is derived from an EMBL/GenBank/DDBJ whole genome shotgun (WGS) entry which is preliminary data.</text>
</comment>
<protein>
    <submittedName>
        <fullName evidence="4">Phosphate/phosphite/phosphonate ABC transporter substrate-binding protein</fullName>
    </submittedName>
</protein>
<gene>
    <name evidence="4" type="ORF">G4V63_18490</name>
</gene>
<dbReference type="Pfam" id="PF12974">
    <property type="entry name" value="Phosphonate-bd"/>
    <property type="match status" value="1"/>
</dbReference>
<evidence type="ECO:0000313" key="4">
    <source>
        <dbReference type="EMBL" id="NGX97128.1"/>
    </source>
</evidence>
<dbReference type="GO" id="GO:0055085">
    <property type="term" value="P:transmembrane transport"/>
    <property type="evidence" value="ECO:0007669"/>
    <property type="project" value="InterPro"/>
</dbReference>
<dbReference type="NCBIfam" id="TIGR01098">
    <property type="entry name" value="3A0109s03R"/>
    <property type="match status" value="1"/>
</dbReference>
<dbReference type="CDD" id="cd01071">
    <property type="entry name" value="PBP2_PhnD_like"/>
    <property type="match status" value="1"/>
</dbReference>
<sequence>MLTRRRFAALAATTVSAATLGLSTGRAFGQEKRNGKLHLRFAIAPLRPTPAITVKEFEPMFRYLAEQLDATYELVSPESWAAISVAMMNGHVDVGWLGPWGYVLAYHRAGTEVIATAKYRGKPFYRAIIEGRPGLSIKEFPKDAKGMKLSLSDQGNTSGWLIPYAYLVKSGVDPKEFFQLREGATFGNNVSMIQQGLIDLGSNMDRGRNGMIEAGEMDPSKVSVYWTSDDLPNDGICVPRGFDPVLKQKIRDILVGLSEEKAQSLMGSGYNGFVPAAHKDYGIIEEAGRLTGKLRT</sequence>
<dbReference type="InterPro" id="IPR005770">
    <property type="entry name" value="PhnD"/>
</dbReference>
<evidence type="ECO:0000256" key="2">
    <source>
        <dbReference type="ARBA" id="ARBA00022729"/>
    </source>
</evidence>
<accession>A0A7C9VFN3</accession>
<comment type="similarity">
    <text evidence="1">Belongs to the phosphate/phosphite/phosphonate binding protein family.</text>
</comment>
<dbReference type="Proteomes" id="UP000480266">
    <property type="component" value="Unassembled WGS sequence"/>
</dbReference>
<dbReference type="Gene3D" id="3.40.190.10">
    <property type="entry name" value="Periplasmic binding protein-like II"/>
    <property type="match status" value="2"/>
</dbReference>
<organism evidence="4 5">
    <name type="scientific">Candidatus Afipia apatlaquensis</name>
    <dbReference type="NCBI Taxonomy" id="2712852"/>
    <lineage>
        <taxon>Bacteria</taxon>
        <taxon>Pseudomonadati</taxon>
        <taxon>Pseudomonadota</taxon>
        <taxon>Alphaproteobacteria</taxon>
        <taxon>Hyphomicrobiales</taxon>
        <taxon>Nitrobacteraceae</taxon>
        <taxon>Afipia</taxon>
    </lineage>
</organism>
<dbReference type="AlphaFoldDB" id="A0A7C9VFN3"/>
<proteinExistence type="inferred from homology"/>
<evidence type="ECO:0000256" key="3">
    <source>
        <dbReference type="SAM" id="SignalP"/>
    </source>
</evidence>
<name>A0A7C9VFN3_9BRAD</name>
<evidence type="ECO:0000256" key="1">
    <source>
        <dbReference type="ARBA" id="ARBA00007162"/>
    </source>
</evidence>
<reference evidence="4" key="1">
    <citation type="submission" date="2020-02" db="EMBL/GenBank/DDBJ databases">
        <title>Draft genome sequence of Candidatus Afipia apatlaquensis IBT-C3, a potential strain for decolorization of textile dyes.</title>
        <authorList>
            <person name="Sanchez-Reyes A."/>
            <person name="Breton-Deval L."/>
            <person name="Mangelson H."/>
            <person name="Sanchez-Flores A."/>
        </authorList>
    </citation>
    <scope>NUCLEOTIDE SEQUENCE [LARGE SCALE GENOMIC DNA]</scope>
    <source>
        <strain evidence="4">IBT-C3</strain>
    </source>
</reference>
<keyword evidence="5" id="KW-1185">Reference proteome</keyword>